<dbReference type="Proteomes" id="UP000789405">
    <property type="component" value="Unassembled WGS sequence"/>
</dbReference>
<protein>
    <submittedName>
        <fullName evidence="1">10388_t:CDS:1</fullName>
    </submittedName>
</protein>
<name>A0A9N9HPX9_9GLOM</name>
<accession>A0A9N9HPX9</accession>
<evidence type="ECO:0000313" key="1">
    <source>
        <dbReference type="EMBL" id="CAG8700197.1"/>
    </source>
</evidence>
<dbReference type="AlphaFoldDB" id="A0A9N9HPX9"/>
<keyword evidence="2" id="KW-1185">Reference proteome</keyword>
<sequence>MPISNYLRIVYVECTRISLDQGDPLKNSKRSGPNVFLQSISFLGMRENASPRSADISLLKEIRTQGVLAKHQTPRNA</sequence>
<proteinExistence type="predicted"/>
<organism evidence="1 2">
    <name type="scientific">Dentiscutata erythropus</name>
    <dbReference type="NCBI Taxonomy" id="1348616"/>
    <lineage>
        <taxon>Eukaryota</taxon>
        <taxon>Fungi</taxon>
        <taxon>Fungi incertae sedis</taxon>
        <taxon>Mucoromycota</taxon>
        <taxon>Glomeromycotina</taxon>
        <taxon>Glomeromycetes</taxon>
        <taxon>Diversisporales</taxon>
        <taxon>Gigasporaceae</taxon>
        <taxon>Dentiscutata</taxon>
    </lineage>
</organism>
<gene>
    <name evidence="1" type="ORF">DERYTH_LOCUS12937</name>
</gene>
<dbReference type="EMBL" id="CAJVPY010008747">
    <property type="protein sequence ID" value="CAG8700197.1"/>
    <property type="molecule type" value="Genomic_DNA"/>
</dbReference>
<comment type="caution">
    <text evidence="1">The sequence shown here is derived from an EMBL/GenBank/DDBJ whole genome shotgun (WGS) entry which is preliminary data.</text>
</comment>
<evidence type="ECO:0000313" key="2">
    <source>
        <dbReference type="Proteomes" id="UP000789405"/>
    </source>
</evidence>
<reference evidence="1" key="1">
    <citation type="submission" date="2021-06" db="EMBL/GenBank/DDBJ databases">
        <authorList>
            <person name="Kallberg Y."/>
            <person name="Tangrot J."/>
            <person name="Rosling A."/>
        </authorList>
    </citation>
    <scope>NUCLEOTIDE SEQUENCE</scope>
    <source>
        <strain evidence="1">MA453B</strain>
    </source>
</reference>